<feature type="repeat" description="WD" evidence="3">
    <location>
        <begin position="132"/>
        <end position="145"/>
    </location>
</feature>
<evidence type="ECO:0000256" key="3">
    <source>
        <dbReference type="PROSITE-ProRule" id="PRU00221"/>
    </source>
</evidence>
<dbReference type="SUPFAM" id="SSF50978">
    <property type="entry name" value="WD40 repeat-like"/>
    <property type="match status" value="1"/>
</dbReference>
<reference evidence="4" key="1">
    <citation type="submission" date="2022-07" db="EMBL/GenBank/DDBJ databases">
        <authorList>
            <person name="Trinca V."/>
            <person name="Uliana J.V.C."/>
            <person name="Torres T.T."/>
            <person name="Ward R.J."/>
            <person name="Monesi N."/>
        </authorList>
    </citation>
    <scope>NUCLEOTIDE SEQUENCE</scope>
    <source>
        <strain evidence="4">HSMRA1968</strain>
        <tissue evidence="4">Whole embryos</tissue>
    </source>
</reference>
<dbReference type="Gene3D" id="2.130.10.10">
    <property type="entry name" value="YVTN repeat-like/Quinoprotein amine dehydrogenase"/>
    <property type="match status" value="1"/>
</dbReference>
<evidence type="ECO:0000256" key="1">
    <source>
        <dbReference type="ARBA" id="ARBA00022574"/>
    </source>
</evidence>
<dbReference type="SMART" id="SM00320">
    <property type="entry name" value="WD40"/>
    <property type="match status" value="5"/>
</dbReference>
<protein>
    <submittedName>
        <fullName evidence="4">Dynein axonemal assembly factor 10</fullName>
    </submittedName>
</protein>
<evidence type="ECO:0000256" key="2">
    <source>
        <dbReference type="ARBA" id="ARBA00022737"/>
    </source>
</evidence>
<keyword evidence="5" id="KW-1185">Reference proteome</keyword>
<dbReference type="PANTHER" id="PTHR10971">
    <property type="entry name" value="MRNA EXPORT FACTOR AND BUB3"/>
    <property type="match status" value="1"/>
</dbReference>
<accession>A0A9Q0RU92</accession>
<dbReference type="PROSITE" id="PS50082">
    <property type="entry name" value="WD_REPEATS_2"/>
    <property type="match status" value="1"/>
</dbReference>
<gene>
    <name evidence="4" type="primary">Dnaaf10</name>
    <name evidence="4" type="ORF">Bhyg_16176</name>
</gene>
<dbReference type="AlphaFoldDB" id="A0A9Q0RU92"/>
<comment type="caution">
    <text evidence="4">The sequence shown here is derived from an EMBL/GenBank/DDBJ whole genome shotgun (WGS) entry which is preliminary data.</text>
</comment>
<sequence>MDQLKKPQIIAHIEKSLNFSIFDTKWIPLSAKFVVMGSKPNGNGIVKIFELNSGDLDLVKEFESKSSFKCGSFNASTLRKPQLAVGDFDGNLNIFDLERPSQPTFHVEAHKGIVNSMDAIGGASVTCGAPEICTGGRDGAVRVWDPRQNEGPVACISTEENAEARDCWCVAFGDSYNNDERAVCAGYDNGDVKLFDLRTMRQKWDCNVKNGVCSIEFDRRDIKMNKMVVTTLEGGLHVYDMRTQHNSKGFACVSEKDAGRSLGTNGVISGSKSTVWCAKHLPQNRDIFISCGGTGSVRLWQYNYPSKRSKELSDGSLQGVAGTLDMLQAVTLSMQPVHCFDWSPDNTGLAVCGAFDQTIRVLVTTKLNLY</sequence>
<evidence type="ECO:0000313" key="5">
    <source>
        <dbReference type="Proteomes" id="UP001151699"/>
    </source>
</evidence>
<dbReference type="EMBL" id="WJQU01003328">
    <property type="protein sequence ID" value="KAJ6625703.1"/>
    <property type="molecule type" value="Genomic_DNA"/>
</dbReference>
<name>A0A9Q0RU92_9DIPT</name>
<dbReference type="InterPro" id="IPR015943">
    <property type="entry name" value="WD40/YVTN_repeat-like_dom_sf"/>
</dbReference>
<dbReference type="InterPro" id="IPR036322">
    <property type="entry name" value="WD40_repeat_dom_sf"/>
</dbReference>
<dbReference type="Proteomes" id="UP001151699">
    <property type="component" value="Unassembled WGS sequence"/>
</dbReference>
<evidence type="ECO:0000313" key="4">
    <source>
        <dbReference type="EMBL" id="KAJ6625703.1"/>
    </source>
</evidence>
<organism evidence="4 5">
    <name type="scientific">Pseudolycoriella hygida</name>
    <dbReference type="NCBI Taxonomy" id="35572"/>
    <lineage>
        <taxon>Eukaryota</taxon>
        <taxon>Metazoa</taxon>
        <taxon>Ecdysozoa</taxon>
        <taxon>Arthropoda</taxon>
        <taxon>Hexapoda</taxon>
        <taxon>Insecta</taxon>
        <taxon>Pterygota</taxon>
        <taxon>Neoptera</taxon>
        <taxon>Endopterygota</taxon>
        <taxon>Diptera</taxon>
        <taxon>Nematocera</taxon>
        <taxon>Sciaroidea</taxon>
        <taxon>Sciaridae</taxon>
        <taxon>Pseudolycoriella</taxon>
    </lineage>
</organism>
<dbReference type="Pfam" id="PF00400">
    <property type="entry name" value="WD40"/>
    <property type="match status" value="3"/>
</dbReference>
<proteinExistence type="predicted"/>
<keyword evidence="2" id="KW-0677">Repeat</keyword>
<dbReference type="OrthoDB" id="10248252at2759"/>
<dbReference type="InterPro" id="IPR001680">
    <property type="entry name" value="WD40_rpt"/>
</dbReference>
<keyword evidence="1 3" id="KW-0853">WD repeat</keyword>